<dbReference type="Pfam" id="PF26291">
    <property type="entry name" value="SWIB_eIF2D"/>
    <property type="match status" value="1"/>
</dbReference>
<keyword evidence="5" id="KW-1185">Reference proteome</keyword>
<dbReference type="SUPFAM" id="SSF47592">
    <property type="entry name" value="SWIB/MDM2 domain"/>
    <property type="match status" value="1"/>
</dbReference>
<dbReference type="InterPro" id="IPR036877">
    <property type="entry name" value="SUI1_dom_sf"/>
</dbReference>
<dbReference type="InterPro" id="IPR057429">
    <property type="entry name" value="WH_eIF2D"/>
</dbReference>
<dbReference type="Gene3D" id="3.30.780.10">
    <property type="entry name" value="SUI1-like domain"/>
    <property type="match status" value="1"/>
</dbReference>
<dbReference type="GO" id="GO:0001731">
    <property type="term" value="P:formation of translation preinitiation complex"/>
    <property type="evidence" value="ECO:0007669"/>
    <property type="project" value="InterPro"/>
</dbReference>
<dbReference type="EMBL" id="UFAJ01000159">
    <property type="protein sequence ID" value="SSD59544.1"/>
    <property type="molecule type" value="Genomic_DNA"/>
</dbReference>
<dbReference type="InterPro" id="IPR003121">
    <property type="entry name" value="SWIB_MDM2_domain"/>
</dbReference>
<evidence type="ECO:0000313" key="4">
    <source>
        <dbReference type="EMBL" id="SSD59544.1"/>
    </source>
</evidence>
<accession>A0A376B4Z2</accession>
<gene>
    <name evidence="4" type="ORF">SCODWIG_01305</name>
</gene>
<feature type="domain" description="SUI1" evidence="2">
    <location>
        <begin position="536"/>
        <end position="608"/>
    </location>
</feature>
<dbReference type="InterPro" id="IPR001950">
    <property type="entry name" value="SUI1"/>
</dbReference>
<feature type="region of interest" description="Disordered" evidence="1">
    <location>
        <begin position="225"/>
        <end position="250"/>
    </location>
</feature>
<dbReference type="CDD" id="cd11608">
    <property type="entry name" value="eIF2D_C"/>
    <property type="match status" value="1"/>
</dbReference>
<dbReference type="GO" id="GO:0003743">
    <property type="term" value="F:translation initiation factor activity"/>
    <property type="evidence" value="ECO:0007669"/>
    <property type="project" value="InterPro"/>
</dbReference>
<dbReference type="PROSITE" id="PS50296">
    <property type="entry name" value="SUI1"/>
    <property type="match status" value="1"/>
</dbReference>
<evidence type="ECO:0000256" key="1">
    <source>
        <dbReference type="SAM" id="MobiDB-lite"/>
    </source>
</evidence>
<dbReference type="InterPro" id="IPR039759">
    <property type="entry name" value="eIF2D_SUI1"/>
</dbReference>
<evidence type="ECO:0000259" key="2">
    <source>
        <dbReference type="PROSITE" id="PS50296"/>
    </source>
</evidence>
<dbReference type="PANTHER" id="PTHR12217:SF4">
    <property type="entry name" value="EUKARYOTIC TRANSLATION INITIATION FACTOR 2D"/>
    <property type="match status" value="1"/>
</dbReference>
<sequence>MFKKEPQYKALSNLRNSDKKKLISQINNPEYKITTFNNTSSSISYASFDTFNNNQSGIVYTILDNETNNNIPIWFEFKKNKDINWLNFLKENVLVPTVYTCWNSPDINLVPTVITNDFVLDEKILGSGANLMNKGCWVYISHSDNQTEEDIEQQKKRYIKGQIVGVSSYKTPKYIKAVGVLCIDYKDLIDENKPDVAVKIIHWLGDGLCKSFKCKVKPPRYIIDYHDDEPEDENENGNENVNEKKDNNEEGQKELEANNEGVGYSIKQTNKIPSFAEEVVLRPEDIDEFLQRAMYYTLTQDKLELPITSSNFVSNHLNVNLPKRVSPQDINVKKSSFKKIIKLLKHWEKQGFMKLKSKGGDYIIINVASKTTKPELLAFDPYPIRGRIVADNNATSGTAKSGVNESVSAKKDTVKTALFYKPTSNSNIKSFLQKQSSKELYTQEDIKTMLDRYITENNLVYSSDRSKVLLDDNLYGIINSSDSNGNKERTIPRSQLLNRVISNNSNKHLLAYYQIYNIKGEKLFNKPQRGNNVPKVQIVTEVKIGRKIITKVIKHELYGIDSVELAKILKVKCNGSATIQENKQFKCNEVIVQGSHESIILDILNSQYGLPQAKFIQLENKTGGKRKKK</sequence>
<dbReference type="VEuPathDB" id="FungiDB:SCODWIG_01305"/>
<dbReference type="OrthoDB" id="199771at2759"/>
<proteinExistence type="predicted"/>
<dbReference type="PROSITE" id="PS51925">
    <property type="entry name" value="SWIB_MDM2"/>
    <property type="match status" value="1"/>
</dbReference>
<reference evidence="5" key="1">
    <citation type="submission" date="2018-06" db="EMBL/GenBank/DDBJ databases">
        <authorList>
            <person name="Guldener U."/>
        </authorList>
    </citation>
    <scope>NUCLEOTIDE SEQUENCE [LARGE SCALE GENOMIC DNA]</scope>
    <source>
        <strain evidence="5">UTAD17</strain>
    </source>
</reference>
<dbReference type="Gene3D" id="3.10.400.20">
    <property type="match status" value="1"/>
</dbReference>
<name>A0A376B4Z2_9ASCO</name>
<dbReference type="Proteomes" id="UP000262825">
    <property type="component" value="Unassembled WGS sequence"/>
</dbReference>
<dbReference type="Pfam" id="PF01253">
    <property type="entry name" value="SUI1"/>
    <property type="match status" value="1"/>
</dbReference>
<dbReference type="InterPro" id="IPR039757">
    <property type="entry name" value="EIF2D"/>
</dbReference>
<protein>
    <submittedName>
        <fullName evidence="4">Related to Translation machinery-associated protein 64</fullName>
    </submittedName>
</protein>
<evidence type="ECO:0000313" key="5">
    <source>
        <dbReference type="Proteomes" id="UP000262825"/>
    </source>
</evidence>
<dbReference type="SUPFAM" id="SSF55159">
    <property type="entry name" value="eIF1-like"/>
    <property type="match status" value="1"/>
</dbReference>
<feature type="compositionally biased region" description="Acidic residues" evidence="1">
    <location>
        <begin position="226"/>
        <end position="236"/>
    </location>
</feature>
<dbReference type="Pfam" id="PF25304">
    <property type="entry name" value="WHD_eIF2D"/>
    <property type="match status" value="1"/>
</dbReference>
<feature type="compositionally biased region" description="Basic and acidic residues" evidence="1">
    <location>
        <begin position="241"/>
        <end position="250"/>
    </location>
</feature>
<dbReference type="PANTHER" id="PTHR12217">
    <property type="entry name" value="EUKARYOTIC TRANSLATION INITIATION FACTOR 2D"/>
    <property type="match status" value="1"/>
</dbReference>
<dbReference type="InterPro" id="IPR036885">
    <property type="entry name" value="SWIB_MDM2_dom_sf"/>
</dbReference>
<dbReference type="AlphaFoldDB" id="A0A376B4Z2"/>
<evidence type="ECO:0000259" key="3">
    <source>
        <dbReference type="PROSITE" id="PS51925"/>
    </source>
</evidence>
<dbReference type="InterPro" id="IPR058886">
    <property type="entry name" value="SWIB_eIF2D"/>
</dbReference>
<organism evidence="4 5">
    <name type="scientific">Saccharomycodes ludwigii</name>
    <dbReference type="NCBI Taxonomy" id="36035"/>
    <lineage>
        <taxon>Eukaryota</taxon>
        <taxon>Fungi</taxon>
        <taxon>Dikarya</taxon>
        <taxon>Ascomycota</taxon>
        <taxon>Saccharomycotina</taxon>
        <taxon>Saccharomycetes</taxon>
        <taxon>Saccharomycodales</taxon>
        <taxon>Saccharomycodaceae</taxon>
        <taxon>Saccharomycodes</taxon>
    </lineage>
</organism>
<feature type="domain" description="DM2" evidence="3">
    <location>
        <begin position="417"/>
        <end position="503"/>
    </location>
</feature>